<protein>
    <submittedName>
        <fullName evidence="1">Uncharacterized protein</fullName>
    </submittedName>
</protein>
<evidence type="ECO:0000313" key="1">
    <source>
        <dbReference type="EMBL" id="GFS81063.1"/>
    </source>
</evidence>
<keyword evidence="2" id="KW-1185">Reference proteome</keyword>
<dbReference type="AlphaFoldDB" id="A0A8X6MW07"/>
<name>A0A8X6MW07_NEPPI</name>
<comment type="caution">
    <text evidence="1">The sequence shown here is derived from an EMBL/GenBank/DDBJ whole genome shotgun (WGS) entry which is preliminary data.</text>
</comment>
<evidence type="ECO:0000313" key="2">
    <source>
        <dbReference type="Proteomes" id="UP000887013"/>
    </source>
</evidence>
<reference evidence="1" key="1">
    <citation type="submission" date="2020-08" db="EMBL/GenBank/DDBJ databases">
        <title>Multicomponent nature underlies the extraordinary mechanical properties of spider dragline silk.</title>
        <authorList>
            <person name="Kono N."/>
            <person name="Nakamura H."/>
            <person name="Mori M."/>
            <person name="Yoshida Y."/>
            <person name="Ohtoshi R."/>
            <person name="Malay A.D."/>
            <person name="Moran D.A.P."/>
            <person name="Tomita M."/>
            <person name="Numata K."/>
            <person name="Arakawa K."/>
        </authorList>
    </citation>
    <scope>NUCLEOTIDE SEQUENCE</scope>
</reference>
<accession>A0A8X6MW07</accession>
<sequence length="98" mass="10524">MLSNALMESVQCCKCLGHFGKTLSYGMHDACFWSSKSLRFAGQSDPMDMPPKPKIAATSGSGACWPCGGTTLANQCAYDSVDRSLKLNCNGQYPSPTY</sequence>
<dbReference type="Proteomes" id="UP000887013">
    <property type="component" value="Unassembled WGS sequence"/>
</dbReference>
<organism evidence="1 2">
    <name type="scientific">Nephila pilipes</name>
    <name type="common">Giant wood spider</name>
    <name type="synonym">Nephila maculata</name>
    <dbReference type="NCBI Taxonomy" id="299642"/>
    <lineage>
        <taxon>Eukaryota</taxon>
        <taxon>Metazoa</taxon>
        <taxon>Ecdysozoa</taxon>
        <taxon>Arthropoda</taxon>
        <taxon>Chelicerata</taxon>
        <taxon>Arachnida</taxon>
        <taxon>Araneae</taxon>
        <taxon>Araneomorphae</taxon>
        <taxon>Entelegynae</taxon>
        <taxon>Araneoidea</taxon>
        <taxon>Nephilidae</taxon>
        <taxon>Nephila</taxon>
    </lineage>
</organism>
<proteinExistence type="predicted"/>
<gene>
    <name evidence="1" type="ORF">NPIL_36181</name>
</gene>
<dbReference type="EMBL" id="BMAW01097696">
    <property type="protein sequence ID" value="GFS81063.1"/>
    <property type="molecule type" value="Genomic_DNA"/>
</dbReference>